<comment type="caution">
    <text evidence="2">The sequence shown here is derived from an EMBL/GenBank/DDBJ whole genome shotgun (WGS) entry which is preliminary data.</text>
</comment>
<dbReference type="EMBL" id="BLLK01000005">
    <property type="protein sequence ID" value="GFH43556.1"/>
    <property type="molecule type" value="Genomic_DNA"/>
</dbReference>
<organism evidence="2 3">
    <name type="scientific">Chaetoceros tenuissimus</name>
    <dbReference type="NCBI Taxonomy" id="426638"/>
    <lineage>
        <taxon>Eukaryota</taxon>
        <taxon>Sar</taxon>
        <taxon>Stramenopiles</taxon>
        <taxon>Ochrophyta</taxon>
        <taxon>Bacillariophyta</taxon>
        <taxon>Coscinodiscophyceae</taxon>
        <taxon>Chaetocerotophycidae</taxon>
        <taxon>Chaetocerotales</taxon>
        <taxon>Chaetocerotaceae</taxon>
        <taxon>Chaetoceros</taxon>
    </lineage>
</organism>
<name>A0AAD3CD49_9STRA</name>
<evidence type="ECO:0000256" key="1">
    <source>
        <dbReference type="SAM" id="MobiDB-lite"/>
    </source>
</evidence>
<protein>
    <submittedName>
        <fullName evidence="2">Uncharacterized protein</fullName>
    </submittedName>
</protein>
<feature type="region of interest" description="Disordered" evidence="1">
    <location>
        <begin position="31"/>
        <end position="51"/>
    </location>
</feature>
<reference evidence="2 3" key="1">
    <citation type="journal article" date="2021" name="Sci. Rep.">
        <title>The genome of the diatom Chaetoceros tenuissimus carries an ancient integrated fragment of an extant virus.</title>
        <authorList>
            <person name="Hongo Y."/>
            <person name="Kimura K."/>
            <person name="Takaki Y."/>
            <person name="Yoshida Y."/>
            <person name="Baba S."/>
            <person name="Kobayashi G."/>
            <person name="Nagasaki K."/>
            <person name="Hano T."/>
            <person name="Tomaru Y."/>
        </authorList>
    </citation>
    <scope>NUCLEOTIDE SEQUENCE [LARGE SCALE GENOMIC DNA]</scope>
    <source>
        <strain evidence="2 3">NIES-3715</strain>
    </source>
</reference>
<dbReference type="Proteomes" id="UP001054902">
    <property type="component" value="Unassembled WGS sequence"/>
</dbReference>
<sequence>MTPSKKEGISTKLAATFSYRDVLLLCGDGSRTTSPSSDDHHSASKLTHLIKGNPIIRKNTKNSIQALPMNKISTKASASDSKNPKVFQKTTSFVAATPDAASIITKVTSVHQVKDKETRATDMMKKHTTISSSLDIVSKEEIIVPSNSVDKKKNDHLSSSTKEGTLALVSESSATSVVYVPDKVKTDVLMKMKKHTTISSSSLDNASDEIAPSTFVAKKNDHLSSSKEGTARVHDSSVTSKFHVEVKETEATDMMKMKKHNTISSSSLHIVSDEVISSTSIDKKNDHVPSAKKEGTARVYDSSAASKFHVEVKETEATHMMKMSKKHATISSSLDVVSKEMIVPSTFVDKKNDHLSFTKGGNALLVYDSSATFDPVVSTSPSVSTTSNKVDTAKILKIKKKQVETKKVKTSSTSSLFSDESKEKVLNKQVKIAAAPLLADESKVEIFHETEAPTKVLDDSGSNDSFLSSFHRKSSASISNKIFSRGKTYSFGFVKASKLFLASFLLIALFIPSCEASLVHKGSKLMGNLKAGDSSTLNEKSVEVSKYFFFFDQCFDDGFLF</sequence>
<dbReference type="AlphaFoldDB" id="A0AAD3CD49"/>
<proteinExistence type="predicted"/>
<accession>A0AAD3CD49</accession>
<evidence type="ECO:0000313" key="3">
    <source>
        <dbReference type="Proteomes" id="UP001054902"/>
    </source>
</evidence>
<keyword evidence="3" id="KW-1185">Reference proteome</keyword>
<gene>
    <name evidence="2" type="ORF">CTEN210_00029</name>
</gene>
<evidence type="ECO:0000313" key="2">
    <source>
        <dbReference type="EMBL" id="GFH43556.1"/>
    </source>
</evidence>